<evidence type="ECO:0000313" key="2">
    <source>
        <dbReference type="Proteomes" id="UP001501598"/>
    </source>
</evidence>
<name>A0ABP8S040_9PSEU</name>
<dbReference type="Proteomes" id="UP001501598">
    <property type="component" value="Unassembled WGS sequence"/>
</dbReference>
<protein>
    <recommendedName>
        <fullName evidence="3">Relaxase/mobilization nuclease-like protein</fullName>
    </recommendedName>
</protein>
<sequence length="147" mass="16172">MIAKVVHGWRAGGLLAYLFGPGVADEHVRPRVVASWDGRDRGWQPEQRGPGEHDLELGPLIRAMQAPAVAAGLPLREPSEAGRGYVWHCSVRLSDADRVLPDEQWAEIARELLHDAGIAERDDPGGPRWVAVRHADDHIHIAAVLVR</sequence>
<accession>A0ABP8S040</accession>
<gene>
    <name evidence="1" type="ORF">GCM10023175_50450</name>
</gene>
<proteinExistence type="predicted"/>
<dbReference type="EMBL" id="BAABGT010000076">
    <property type="protein sequence ID" value="GAA4553766.1"/>
    <property type="molecule type" value="Genomic_DNA"/>
</dbReference>
<reference evidence="2" key="1">
    <citation type="journal article" date="2019" name="Int. J. Syst. Evol. Microbiol.">
        <title>The Global Catalogue of Microorganisms (GCM) 10K type strain sequencing project: providing services to taxonomists for standard genome sequencing and annotation.</title>
        <authorList>
            <consortium name="The Broad Institute Genomics Platform"/>
            <consortium name="The Broad Institute Genome Sequencing Center for Infectious Disease"/>
            <person name="Wu L."/>
            <person name="Ma J."/>
        </authorList>
    </citation>
    <scope>NUCLEOTIDE SEQUENCE [LARGE SCALE GENOMIC DNA]</scope>
    <source>
        <strain evidence="2">JCM 17906</strain>
    </source>
</reference>
<evidence type="ECO:0000313" key="1">
    <source>
        <dbReference type="EMBL" id="GAA4553766.1"/>
    </source>
</evidence>
<organism evidence="1 2">
    <name type="scientific">Pseudonocardia xishanensis</name>
    <dbReference type="NCBI Taxonomy" id="630995"/>
    <lineage>
        <taxon>Bacteria</taxon>
        <taxon>Bacillati</taxon>
        <taxon>Actinomycetota</taxon>
        <taxon>Actinomycetes</taxon>
        <taxon>Pseudonocardiales</taxon>
        <taxon>Pseudonocardiaceae</taxon>
        <taxon>Pseudonocardia</taxon>
    </lineage>
</organism>
<keyword evidence="2" id="KW-1185">Reference proteome</keyword>
<comment type="caution">
    <text evidence="1">The sequence shown here is derived from an EMBL/GenBank/DDBJ whole genome shotgun (WGS) entry which is preliminary data.</text>
</comment>
<evidence type="ECO:0008006" key="3">
    <source>
        <dbReference type="Google" id="ProtNLM"/>
    </source>
</evidence>